<dbReference type="Pfam" id="PF04506">
    <property type="entry name" value="Rft-1"/>
    <property type="match status" value="2"/>
</dbReference>
<organism evidence="10 11">
    <name type="scientific">Striga asiatica</name>
    <name type="common">Asiatic witchweed</name>
    <name type="synonym">Buchnera asiatica</name>
    <dbReference type="NCBI Taxonomy" id="4170"/>
    <lineage>
        <taxon>Eukaryota</taxon>
        <taxon>Viridiplantae</taxon>
        <taxon>Streptophyta</taxon>
        <taxon>Embryophyta</taxon>
        <taxon>Tracheophyta</taxon>
        <taxon>Spermatophyta</taxon>
        <taxon>Magnoliopsida</taxon>
        <taxon>eudicotyledons</taxon>
        <taxon>Gunneridae</taxon>
        <taxon>Pentapetalae</taxon>
        <taxon>asterids</taxon>
        <taxon>lamiids</taxon>
        <taxon>Lamiales</taxon>
        <taxon>Orobanchaceae</taxon>
        <taxon>Buchnereae</taxon>
        <taxon>Striga</taxon>
    </lineage>
</organism>
<feature type="transmembrane region" description="Helical" evidence="9">
    <location>
        <begin position="242"/>
        <end position="262"/>
    </location>
</feature>
<feature type="transmembrane region" description="Helical" evidence="9">
    <location>
        <begin position="142"/>
        <end position="164"/>
    </location>
</feature>
<evidence type="ECO:0000313" key="10">
    <source>
        <dbReference type="EMBL" id="GER27311.1"/>
    </source>
</evidence>
<keyword evidence="5" id="KW-0256">Endoplasmic reticulum</keyword>
<dbReference type="GO" id="GO:0034203">
    <property type="term" value="P:glycolipid translocation"/>
    <property type="evidence" value="ECO:0007669"/>
    <property type="project" value="TreeGrafter"/>
</dbReference>
<evidence type="ECO:0000256" key="9">
    <source>
        <dbReference type="RuleBase" id="RU365067"/>
    </source>
</evidence>
<feature type="transmembrane region" description="Helical" evidence="9">
    <location>
        <begin position="404"/>
        <end position="427"/>
    </location>
</feature>
<keyword evidence="6 9" id="KW-1133">Transmembrane helix</keyword>
<feature type="transmembrane region" description="Helical" evidence="9">
    <location>
        <begin position="207"/>
        <end position="226"/>
    </location>
</feature>
<evidence type="ECO:0000256" key="8">
    <source>
        <dbReference type="ARBA" id="ARBA00045912"/>
    </source>
</evidence>
<feature type="transmembrane region" description="Helical" evidence="9">
    <location>
        <begin position="477"/>
        <end position="500"/>
    </location>
</feature>
<evidence type="ECO:0000256" key="6">
    <source>
        <dbReference type="ARBA" id="ARBA00022989"/>
    </source>
</evidence>
<sequence length="518" mass="58601">MVSEMSSSNPTDGGAAANLPRTFKYLLATQFLSRGIPFIFNSWIVRHLSEEDYAVIASFTAQFFMFFTYWEGTGRIPESVHEGRFQVGSVNASNMVLLSSIRAKKLMRLGFFIKILVQIEISASCSHNGSATEANAAKLLKVAWMTSPLGILVTFAACLFVFWWQGLSYSSPYAKAILINGFACIIELLAEPLYILSQNLVLLRLRLIVEAAATLFRCIVTYVLILKQPSLEKAIVFSLSQVAYGASIFLGYWGYFLLFRVYRTTVLFPLRIGNKTGYDTLANMCMIFTLQSFRKLILQEGEKMVLVWLDTPYNQAVYGLVDKLGSLVVRMVFLPFEESSYATFARSASGDYKEKKRNLARSLTDALKLVLLIGLVVIAFGPSYSYSLIRLLYGRKWSDGEASTALQCYCLYVIVLAMNDMIFRIIYSAIFIRKYFKSSQDYSFSFRACWPSGSLLLLISGVGTFILERVYLNKDNFWSTFTVHLSFGLACFSVAAFVIYQKEKPFIKKIIHFREHAD</sequence>
<evidence type="ECO:0000256" key="2">
    <source>
        <dbReference type="ARBA" id="ARBA00004922"/>
    </source>
</evidence>
<dbReference type="Proteomes" id="UP000325081">
    <property type="component" value="Unassembled WGS sequence"/>
</dbReference>
<accession>A0A5A7P418</accession>
<evidence type="ECO:0000256" key="5">
    <source>
        <dbReference type="ARBA" id="ARBA00022824"/>
    </source>
</evidence>
<evidence type="ECO:0000256" key="7">
    <source>
        <dbReference type="ARBA" id="ARBA00023136"/>
    </source>
</evidence>
<dbReference type="InterPro" id="IPR007594">
    <property type="entry name" value="RFT1"/>
</dbReference>
<comment type="subcellular location">
    <subcellularLocation>
        <location evidence="1 9">Endoplasmic reticulum membrane</location>
        <topology evidence="1 9">Multi-pass membrane protein</topology>
    </subcellularLocation>
</comment>
<dbReference type="PANTHER" id="PTHR13117">
    <property type="entry name" value="ENDOPLASMIC RETICULUM MULTISPAN TRANSMEMBRANE PROTEIN-RELATED"/>
    <property type="match status" value="1"/>
</dbReference>
<gene>
    <name evidence="10" type="ORF">STAS_02999</name>
</gene>
<feature type="transmembrane region" description="Helical" evidence="9">
    <location>
        <begin position="366"/>
        <end position="384"/>
    </location>
</feature>
<comment type="function">
    <text evidence="8 9">Intramembrane glycolipid transporter that operates in the biosynthetic pathway of dolichol-linked oligosaccharides, the glycan precursors employed in protein asparagine (N)-glycosylation. The sequential addition of sugars to dolichol pyrophosphate produces dolichol-linked oligosaccharides containing fourteen sugars, including two GlcNAcs, nine mannoses and three glucoses. Once assembled, the oligosaccharide is transferred from the lipid to nascent proteins by oligosaccharyltransferases. The assembly of dolichol-linked oligosaccharides begins on the cytosolic side of the endoplasmic reticulum membrane and finishes in its lumen. RFT1 could mediate the translocation of the cytosolically oriented intermediate DolPP-GlcNAc2Man5, produced by ALG11, into the ER lumen where dolichol-linked oligosaccharides assembly continues. However, the intramembrane lipid transporter activity could not be confirmed in vitro.</text>
</comment>
<dbReference type="GO" id="GO:0005789">
    <property type="term" value="C:endoplasmic reticulum membrane"/>
    <property type="evidence" value="ECO:0007669"/>
    <property type="project" value="UniProtKB-SubCell"/>
</dbReference>
<dbReference type="AlphaFoldDB" id="A0A5A7P418"/>
<keyword evidence="7 9" id="KW-0472">Membrane</keyword>
<name>A0A5A7P418_STRAF</name>
<evidence type="ECO:0000256" key="3">
    <source>
        <dbReference type="ARBA" id="ARBA00010288"/>
    </source>
</evidence>
<evidence type="ECO:0000256" key="1">
    <source>
        <dbReference type="ARBA" id="ARBA00004477"/>
    </source>
</evidence>
<protein>
    <recommendedName>
        <fullName evidence="9">Protein RFT1 homolog</fullName>
    </recommendedName>
</protein>
<comment type="pathway">
    <text evidence="2">Protein modification; protein glycosylation.</text>
</comment>
<reference evidence="11" key="1">
    <citation type="journal article" date="2019" name="Curr. Biol.">
        <title>Genome Sequence of Striga asiatica Provides Insight into the Evolution of Plant Parasitism.</title>
        <authorList>
            <person name="Yoshida S."/>
            <person name="Kim S."/>
            <person name="Wafula E.K."/>
            <person name="Tanskanen J."/>
            <person name="Kim Y.M."/>
            <person name="Honaas L."/>
            <person name="Yang Z."/>
            <person name="Spallek T."/>
            <person name="Conn C.E."/>
            <person name="Ichihashi Y."/>
            <person name="Cheong K."/>
            <person name="Cui S."/>
            <person name="Der J.P."/>
            <person name="Gundlach H."/>
            <person name="Jiao Y."/>
            <person name="Hori C."/>
            <person name="Ishida J.K."/>
            <person name="Kasahara H."/>
            <person name="Kiba T."/>
            <person name="Kim M.S."/>
            <person name="Koo N."/>
            <person name="Laohavisit A."/>
            <person name="Lee Y.H."/>
            <person name="Lumba S."/>
            <person name="McCourt P."/>
            <person name="Mortimer J.C."/>
            <person name="Mutuku J.M."/>
            <person name="Nomura T."/>
            <person name="Sasaki-Sekimoto Y."/>
            <person name="Seto Y."/>
            <person name="Wang Y."/>
            <person name="Wakatake T."/>
            <person name="Sakakibara H."/>
            <person name="Demura T."/>
            <person name="Yamaguchi S."/>
            <person name="Yoneyama K."/>
            <person name="Manabe R.I."/>
            <person name="Nelson D.C."/>
            <person name="Schulman A.H."/>
            <person name="Timko M.P."/>
            <person name="dePamphilis C.W."/>
            <person name="Choi D."/>
            <person name="Shirasu K."/>
        </authorList>
    </citation>
    <scope>NUCLEOTIDE SEQUENCE [LARGE SCALE GENOMIC DNA]</scope>
    <source>
        <strain evidence="11">cv. UVA1</strain>
    </source>
</reference>
<comment type="caution">
    <text evidence="9">Lacks conserved residue(s) required for the propagation of feature annotation.</text>
</comment>
<dbReference type="GO" id="GO:0006488">
    <property type="term" value="P:dolichol-linked oligosaccharide biosynthetic process"/>
    <property type="evidence" value="ECO:0007669"/>
    <property type="project" value="InterPro"/>
</dbReference>
<comment type="caution">
    <text evidence="10">The sequence shown here is derived from an EMBL/GenBank/DDBJ whole genome shotgun (WGS) entry which is preliminary data.</text>
</comment>
<feature type="transmembrane region" description="Helical" evidence="9">
    <location>
        <begin position="176"/>
        <end position="195"/>
    </location>
</feature>
<evidence type="ECO:0000256" key="4">
    <source>
        <dbReference type="ARBA" id="ARBA00022692"/>
    </source>
</evidence>
<comment type="similarity">
    <text evidence="3 9">Belongs to the RFT1 family.</text>
</comment>
<evidence type="ECO:0000313" key="11">
    <source>
        <dbReference type="Proteomes" id="UP000325081"/>
    </source>
</evidence>
<dbReference type="EMBL" id="BKCP01001669">
    <property type="protein sequence ID" value="GER27311.1"/>
    <property type="molecule type" value="Genomic_DNA"/>
</dbReference>
<feature type="transmembrane region" description="Helical" evidence="9">
    <location>
        <begin position="448"/>
        <end position="471"/>
    </location>
</feature>
<keyword evidence="11" id="KW-1185">Reference proteome</keyword>
<dbReference type="OrthoDB" id="9979195at2759"/>
<dbReference type="PANTHER" id="PTHR13117:SF5">
    <property type="entry name" value="PROTEIN RFT1 HOMOLOG"/>
    <property type="match status" value="1"/>
</dbReference>
<proteinExistence type="inferred from homology"/>
<keyword evidence="4 9" id="KW-0812">Transmembrane</keyword>